<dbReference type="OMA" id="AKRDYPR"/>
<accession>G4Z478</accession>
<keyword evidence="2" id="KW-1185">Reference proteome</keyword>
<dbReference type="RefSeq" id="XP_009524989.1">
    <property type="nucleotide sequence ID" value="XM_009526694.1"/>
</dbReference>
<protein>
    <submittedName>
        <fullName evidence="1">Uncharacterized protein</fullName>
    </submittedName>
</protein>
<reference evidence="1 2" key="1">
    <citation type="journal article" date="2006" name="Science">
        <title>Phytophthora genome sequences uncover evolutionary origins and mechanisms of pathogenesis.</title>
        <authorList>
            <person name="Tyler B.M."/>
            <person name="Tripathy S."/>
            <person name="Zhang X."/>
            <person name="Dehal P."/>
            <person name="Jiang R.H."/>
            <person name="Aerts A."/>
            <person name="Arredondo F.D."/>
            <person name="Baxter L."/>
            <person name="Bensasson D."/>
            <person name="Beynon J.L."/>
            <person name="Chapman J."/>
            <person name="Damasceno C.M."/>
            <person name="Dorrance A.E."/>
            <person name="Dou D."/>
            <person name="Dickerman A.W."/>
            <person name="Dubchak I.L."/>
            <person name="Garbelotto M."/>
            <person name="Gijzen M."/>
            <person name="Gordon S.G."/>
            <person name="Govers F."/>
            <person name="Grunwald N.J."/>
            <person name="Huang W."/>
            <person name="Ivors K.L."/>
            <person name="Jones R.W."/>
            <person name="Kamoun S."/>
            <person name="Krampis K."/>
            <person name="Lamour K.H."/>
            <person name="Lee M.K."/>
            <person name="McDonald W.H."/>
            <person name="Medina M."/>
            <person name="Meijer H.J."/>
            <person name="Nordberg E.K."/>
            <person name="Maclean D.J."/>
            <person name="Ospina-Giraldo M.D."/>
            <person name="Morris P.F."/>
            <person name="Phuntumart V."/>
            <person name="Putnam N.H."/>
            <person name="Rash S."/>
            <person name="Rose J.K."/>
            <person name="Sakihama Y."/>
            <person name="Salamov A.A."/>
            <person name="Savidor A."/>
            <person name="Scheuring C.F."/>
            <person name="Smith B.M."/>
            <person name="Sobral B.W."/>
            <person name="Terry A."/>
            <person name="Torto-Alalibo T.A."/>
            <person name="Win J."/>
            <person name="Xu Z."/>
            <person name="Zhang H."/>
            <person name="Grigoriev I.V."/>
            <person name="Rokhsar D.S."/>
            <person name="Boore J.L."/>
        </authorList>
    </citation>
    <scope>NUCLEOTIDE SEQUENCE [LARGE SCALE GENOMIC DNA]</scope>
    <source>
        <strain evidence="1 2">P6497</strain>
    </source>
</reference>
<gene>
    <name evidence="1" type="ORF">PHYSODRAFT_330102</name>
</gene>
<dbReference type="KEGG" id="psoj:PHYSODRAFT_330102"/>
<evidence type="ECO:0000313" key="1">
    <source>
        <dbReference type="EMBL" id="EGZ22272.1"/>
    </source>
</evidence>
<proteinExistence type="predicted"/>
<dbReference type="Proteomes" id="UP000002640">
    <property type="component" value="Unassembled WGS sequence"/>
</dbReference>
<dbReference type="InParanoid" id="G4Z478"/>
<dbReference type="GeneID" id="20646055"/>
<dbReference type="AlphaFoldDB" id="G4Z478"/>
<name>G4Z478_PHYSP</name>
<organism evidence="1 2">
    <name type="scientific">Phytophthora sojae (strain P6497)</name>
    <name type="common">Soybean stem and root rot agent</name>
    <name type="synonym">Phytophthora megasperma f. sp. glycines</name>
    <dbReference type="NCBI Taxonomy" id="1094619"/>
    <lineage>
        <taxon>Eukaryota</taxon>
        <taxon>Sar</taxon>
        <taxon>Stramenopiles</taxon>
        <taxon>Oomycota</taxon>
        <taxon>Peronosporomycetes</taxon>
        <taxon>Peronosporales</taxon>
        <taxon>Peronosporaceae</taxon>
        <taxon>Phytophthora</taxon>
    </lineage>
</organism>
<sequence length="73" mass="8093">MQHTFSPCFIVQVGDALLGHSARVFVALLDFLAPSMSKNISWDYNPEDVGPIVPEWSGLAPDAKRDYPRAEFA</sequence>
<evidence type="ECO:0000313" key="2">
    <source>
        <dbReference type="Proteomes" id="UP000002640"/>
    </source>
</evidence>
<dbReference type="EMBL" id="JH159153">
    <property type="protein sequence ID" value="EGZ22272.1"/>
    <property type="molecule type" value="Genomic_DNA"/>
</dbReference>